<name>A0ABR8XML0_9BACL</name>
<feature type="region of interest" description="Disordered" evidence="1">
    <location>
        <begin position="56"/>
        <end position="80"/>
    </location>
</feature>
<proteinExistence type="predicted"/>
<sequence length="80" mass="8812">MKESNVNNEKQKTIKQIGEVLGFSQHDSEALLVQATEVQTTDIIPIDTVKAHDEVDSTPTTLNNQHAENTSAILSRNAPR</sequence>
<comment type="caution">
    <text evidence="2">The sequence shown here is derived from an EMBL/GenBank/DDBJ whole genome shotgun (WGS) entry which is preliminary data.</text>
</comment>
<evidence type="ECO:0000256" key="1">
    <source>
        <dbReference type="SAM" id="MobiDB-lite"/>
    </source>
</evidence>
<protein>
    <submittedName>
        <fullName evidence="2">cAMP-binding protein</fullName>
    </submittedName>
</protein>
<gene>
    <name evidence="2" type="ORF">H9632_08845</name>
</gene>
<keyword evidence="3" id="KW-1185">Reference proteome</keyword>
<organism evidence="2 3">
    <name type="scientific">Solibacillus merdavium</name>
    <dbReference type="NCBI Taxonomy" id="2762218"/>
    <lineage>
        <taxon>Bacteria</taxon>
        <taxon>Bacillati</taxon>
        <taxon>Bacillota</taxon>
        <taxon>Bacilli</taxon>
        <taxon>Bacillales</taxon>
        <taxon>Caryophanaceae</taxon>
        <taxon>Solibacillus</taxon>
    </lineage>
</organism>
<reference evidence="2 3" key="1">
    <citation type="submission" date="2020-08" db="EMBL/GenBank/DDBJ databases">
        <title>A Genomic Blueprint of the Chicken Gut Microbiome.</title>
        <authorList>
            <person name="Gilroy R."/>
            <person name="Ravi A."/>
            <person name="Getino M."/>
            <person name="Pursley I."/>
            <person name="Horton D.L."/>
            <person name="Alikhan N.-F."/>
            <person name="Baker D."/>
            <person name="Gharbi K."/>
            <person name="Hall N."/>
            <person name="Watson M."/>
            <person name="Adriaenssens E.M."/>
            <person name="Foster-Nyarko E."/>
            <person name="Jarju S."/>
            <person name="Secka A."/>
            <person name="Antonio M."/>
            <person name="Oren A."/>
            <person name="Chaudhuri R."/>
            <person name="La Ragione R.M."/>
            <person name="Hildebrand F."/>
            <person name="Pallen M.J."/>
        </authorList>
    </citation>
    <scope>NUCLEOTIDE SEQUENCE [LARGE SCALE GENOMIC DNA]</scope>
    <source>
        <strain evidence="2 3">Sa1YVA6</strain>
    </source>
</reference>
<dbReference type="EMBL" id="JACSPW010000007">
    <property type="protein sequence ID" value="MBD8033173.1"/>
    <property type="molecule type" value="Genomic_DNA"/>
</dbReference>
<evidence type="ECO:0000313" key="3">
    <source>
        <dbReference type="Proteomes" id="UP000600565"/>
    </source>
</evidence>
<accession>A0ABR8XML0</accession>
<dbReference type="Proteomes" id="UP000600565">
    <property type="component" value="Unassembled WGS sequence"/>
</dbReference>
<dbReference type="RefSeq" id="WP_191703746.1">
    <property type="nucleotide sequence ID" value="NZ_JACSPW010000007.1"/>
</dbReference>
<evidence type="ECO:0000313" key="2">
    <source>
        <dbReference type="EMBL" id="MBD8033173.1"/>
    </source>
</evidence>
<feature type="compositionally biased region" description="Polar residues" evidence="1">
    <location>
        <begin position="57"/>
        <end position="74"/>
    </location>
</feature>